<organism evidence="10 11">
    <name type="scientific">Digitaria exilis</name>
    <dbReference type="NCBI Taxonomy" id="1010633"/>
    <lineage>
        <taxon>Eukaryota</taxon>
        <taxon>Viridiplantae</taxon>
        <taxon>Streptophyta</taxon>
        <taxon>Embryophyta</taxon>
        <taxon>Tracheophyta</taxon>
        <taxon>Spermatophyta</taxon>
        <taxon>Magnoliopsida</taxon>
        <taxon>Liliopsida</taxon>
        <taxon>Poales</taxon>
        <taxon>Poaceae</taxon>
        <taxon>PACMAD clade</taxon>
        <taxon>Panicoideae</taxon>
        <taxon>Panicodae</taxon>
        <taxon>Paniceae</taxon>
        <taxon>Anthephorinae</taxon>
        <taxon>Digitaria</taxon>
    </lineage>
</organism>
<dbReference type="InterPro" id="IPR000719">
    <property type="entry name" value="Prot_kinase_dom"/>
</dbReference>
<reference evidence="10" key="1">
    <citation type="submission" date="2020-07" db="EMBL/GenBank/DDBJ databases">
        <title>Genome sequence and genetic diversity analysis of an under-domesticated orphan crop, white fonio (Digitaria exilis).</title>
        <authorList>
            <person name="Bennetzen J.L."/>
            <person name="Chen S."/>
            <person name="Ma X."/>
            <person name="Wang X."/>
            <person name="Yssel A.E.J."/>
            <person name="Chaluvadi S.R."/>
            <person name="Johnson M."/>
            <person name="Gangashetty P."/>
            <person name="Hamidou F."/>
            <person name="Sanogo M.D."/>
            <person name="Zwaenepoel A."/>
            <person name="Wallace J."/>
            <person name="Van De Peer Y."/>
            <person name="Van Deynze A."/>
        </authorList>
    </citation>
    <scope>NUCLEOTIDE SEQUENCE</scope>
    <source>
        <tissue evidence="10">Leaves</tissue>
    </source>
</reference>
<proteinExistence type="predicted"/>
<dbReference type="Gene3D" id="1.10.510.10">
    <property type="entry name" value="Transferase(Phosphotransferase) domain 1"/>
    <property type="match status" value="1"/>
</dbReference>
<dbReference type="PROSITE" id="PS50011">
    <property type="entry name" value="PROTEIN_KINASE_DOM"/>
    <property type="match status" value="1"/>
</dbReference>
<evidence type="ECO:0000256" key="5">
    <source>
        <dbReference type="ARBA" id="ARBA00022777"/>
    </source>
</evidence>
<dbReference type="OrthoDB" id="4062651at2759"/>
<evidence type="ECO:0000256" key="1">
    <source>
        <dbReference type="ARBA" id="ARBA00012513"/>
    </source>
</evidence>
<dbReference type="Proteomes" id="UP000636709">
    <property type="component" value="Unassembled WGS sequence"/>
</dbReference>
<evidence type="ECO:0000256" key="2">
    <source>
        <dbReference type="ARBA" id="ARBA00022527"/>
    </source>
</evidence>
<comment type="catalytic activity">
    <reaction evidence="7">
        <text>L-threonyl-[protein] + ATP = O-phospho-L-threonyl-[protein] + ADP + H(+)</text>
        <dbReference type="Rhea" id="RHEA:46608"/>
        <dbReference type="Rhea" id="RHEA-COMP:11060"/>
        <dbReference type="Rhea" id="RHEA-COMP:11605"/>
        <dbReference type="ChEBI" id="CHEBI:15378"/>
        <dbReference type="ChEBI" id="CHEBI:30013"/>
        <dbReference type="ChEBI" id="CHEBI:30616"/>
        <dbReference type="ChEBI" id="CHEBI:61977"/>
        <dbReference type="ChEBI" id="CHEBI:456216"/>
        <dbReference type="EC" id="2.7.11.1"/>
    </reaction>
</comment>
<keyword evidence="4" id="KW-0547">Nucleotide-binding</keyword>
<evidence type="ECO:0000313" key="11">
    <source>
        <dbReference type="Proteomes" id="UP000636709"/>
    </source>
</evidence>
<evidence type="ECO:0000256" key="7">
    <source>
        <dbReference type="ARBA" id="ARBA00047899"/>
    </source>
</evidence>
<dbReference type="PROSITE" id="PS00108">
    <property type="entry name" value="PROTEIN_KINASE_ST"/>
    <property type="match status" value="1"/>
</dbReference>
<keyword evidence="6" id="KW-0067">ATP-binding</keyword>
<comment type="catalytic activity">
    <reaction evidence="8">
        <text>L-seryl-[protein] + ATP = O-phospho-L-seryl-[protein] + ADP + H(+)</text>
        <dbReference type="Rhea" id="RHEA:17989"/>
        <dbReference type="Rhea" id="RHEA-COMP:9863"/>
        <dbReference type="Rhea" id="RHEA-COMP:11604"/>
        <dbReference type="ChEBI" id="CHEBI:15378"/>
        <dbReference type="ChEBI" id="CHEBI:29999"/>
        <dbReference type="ChEBI" id="CHEBI:30616"/>
        <dbReference type="ChEBI" id="CHEBI:83421"/>
        <dbReference type="ChEBI" id="CHEBI:456216"/>
        <dbReference type="EC" id="2.7.11.1"/>
    </reaction>
</comment>
<evidence type="ECO:0000259" key="9">
    <source>
        <dbReference type="PROSITE" id="PS50011"/>
    </source>
</evidence>
<keyword evidence="3" id="KW-0808">Transferase</keyword>
<protein>
    <recommendedName>
        <fullName evidence="1">non-specific serine/threonine protein kinase</fullName>
        <ecNumber evidence="1">2.7.11.1</ecNumber>
    </recommendedName>
</protein>
<evidence type="ECO:0000256" key="3">
    <source>
        <dbReference type="ARBA" id="ARBA00022679"/>
    </source>
</evidence>
<evidence type="ECO:0000256" key="4">
    <source>
        <dbReference type="ARBA" id="ARBA00022741"/>
    </source>
</evidence>
<dbReference type="SUPFAM" id="SSF56112">
    <property type="entry name" value="Protein kinase-like (PK-like)"/>
    <property type="match status" value="1"/>
</dbReference>
<dbReference type="FunFam" id="1.10.510.10:FF:001023">
    <property type="entry name" value="Os07g0541700 protein"/>
    <property type="match status" value="1"/>
</dbReference>
<dbReference type="PANTHER" id="PTHR45707">
    <property type="entry name" value="C2 CALCIUM/LIPID-BINDING PLANT PHOSPHORIBOSYLTRANSFERASE FAMILY PROTEIN"/>
    <property type="match status" value="1"/>
</dbReference>
<evidence type="ECO:0000256" key="6">
    <source>
        <dbReference type="ARBA" id="ARBA00022840"/>
    </source>
</evidence>
<evidence type="ECO:0000256" key="8">
    <source>
        <dbReference type="ARBA" id="ARBA00048679"/>
    </source>
</evidence>
<dbReference type="GO" id="GO:0005524">
    <property type="term" value="F:ATP binding"/>
    <property type="evidence" value="ECO:0007669"/>
    <property type="project" value="UniProtKB-KW"/>
</dbReference>
<sequence>MFLTDENQGLEWHVRYKIIKGICLGIKHLREGLKKPVWHLDLKPENILLDREMMPKIADFGLSRLIGDERKRKSMNNFGTCGYLPPEYVSLQLLSEAFDIFSLGVIITKIMIGNDGYNKFVDLPHRKLINQVRNNWKKRLQDTVRPGSLDAYCLQVKTCIDLAKRCLNKDRHQRPDIKKIVSTLDEAEIMIPLQMEQV</sequence>
<dbReference type="EC" id="2.7.11.1" evidence="1"/>
<keyword evidence="2" id="KW-0723">Serine/threonine-protein kinase</keyword>
<comment type="caution">
    <text evidence="10">The sequence shown here is derived from an EMBL/GenBank/DDBJ whole genome shotgun (WGS) entry which is preliminary data.</text>
</comment>
<dbReference type="EMBL" id="JACEFO010001905">
    <property type="protein sequence ID" value="KAF8694472.1"/>
    <property type="molecule type" value="Genomic_DNA"/>
</dbReference>
<dbReference type="SMART" id="SM00220">
    <property type="entry name" value="S_TKc"/>
    <property type="match status" value="1"/>
</dbReference>
<dbReference type="Pfam" id="PF00069">
    <property type="entry name" value="Pkinase"/>
    <property type="match status" value="1"/>
</dbReference>
<keyword evidence="5" id="KW-0418">Kinase</keyword>
<dbReference type="GO" id="GO:0004674">
    <property type="term" value="F:protein serine/threonine kinase activity"/>
    <property type="evidence" value="ECO:0007669"/>
    <property type="project" value="UniProtKB-KW"/>
</dbReference>
<dbReference type="AlphaFoldDB" id="A0A835BKQ3"/>
<dbReference type="InterPro" id="IPR011009">
    <property type="entry name" value="Kinase-like_dom_sf"/>
</dbReference>
<name>A0A835BKQ3_9POAL</name>
<dbReference type="InterPro" id="IPR008271">
    <property type="entry name" value="Ser/Thr_kinase_AS"/>
</dbReference>
<feature type="domain" description="Protein kinase" evidence="9">
    <location>
        <begin position="1"/>
        <end position="191"/>
    </location>
</feature>
<evidence type="ECO:0000313" key="10">
    <source>
        <dbReference type="EMBL" id="KAF8694472.1"/>
    </source>
</evidence>
<dbReference type="PANTHER" id="PTHR45707:SF76">
    <property type="entry name" value="PROTEIN KINASE DOMAIN-CONTAINING PROTEIN"/>
    <property type="match status" value="1"/>
</dbReference>
<accession>A0A835BKQ3</accession>
<keyword evidence="11" id="KW-1185">Reference proteome</keyword>
<gene>
    <name evidence="10" type="ORF">HU200_038216</name>
</gene>